<accession>A0A3D8LHX0</accession>
<sequence length="373" mass="41012">MEDIKMANTKAAYAHLKPELDAAFNAVMESMQLKNGAQVSSFATKLEEYLQVRHAIPCANGAFALQLALKVLRLPEGVEVVLPAFNYTSAAEVVEALGLKPIFADVLPDTFTLNPASVEKVITPATSAIIPVHLFGQCALMNPFMELAQEFELFVVEDTTQSLGAMYAEPGKQAIKAGSKGHIGVTSFFPTKPLPDAGEGAALFTNDAILAERIKLFLQPEIAGGGSSDAGLDTLLAAMLEVKIKILDAFNSKREGVAQFYDDAFADTELVQAPIRALYSSHVYQQYTIRVAPELRDGLQEYLRNNYIPSVVYYPQPLHLQQRFASLNYKPGDFPVSEKLSQSVLSLPMHTELKQDQLEYICHHVLNFVHRHA</sequence>
<dbReference type="Proteomes" id="UP000256708">
    <property type="component" value="Unassembled WGS sequence"/>
</dbReference>
<name>A0A3D8LHX0_9BACT</name>
<comment type="similarity">
    <text evidence="2 5">Belongs to the DegT/DnrJ/EryC1 family.</text>
</comment>
<dbReference type="GO" id="GO:0000271">
    <property type="term" value="P:polysaccharide biosynthetic process"/>
    <property type="evidence" value="ECO:0007669"/>
    <property type="project" value="TreeGrafter"/>
</dbReference>
<protein>
    <submittedName>
        <fullName evidence="6">DegT/DnrJ/EryC1/StrS family aminotransferase</fullName>
    </submittedName>
</protein>
<dbReference type="OrthoDB" id="9804264at2"/>
<reference evidence="7" key="1">
    <citation type="submission" date="2018-08" db="EMBL/GenBank/DDBJ databases">
        <authorList>
            <person name="Liu Z.-W."/>
            <person name="Du Z.-J."/>
        </authorList>
    </citation>
    <scope>NUCLEOTIDE SEQUENCE [LARGE SCALE GENOMIC DNA]</scope>
    <source>
        <strain evidence="7">H4X</strain>
    </source>
</reference>
<comment type="caution">
    <text evidence="6">The sequence shown here is derived from an EMBL/GenBank/DDBJ whole genome shotgun (WGS) entry which is preliminary data.</text>
</comment>
<dbReference type="AlphaFoldDB" id="A0A3D8LHX0"/>
<organism evidence="6 7">
    <name type="scientific">Pontibacter diazotrophicus</name>
    <dbReference type="NCBI Taxonomy" id="1400979"/>
    <lineage>
        <taxon>Bacteria</taxon>
        <taxon>Pseudomonadati</taxon>
        <taxon>Bacteroidota</taxon>
        <taxon>Cytophagia</taxon>
        <taxon>Cytophagales</taxon>
        <taxon>Hymenobacteraceae</taxon>
        <taxon>Pontibacter</taxon>
    </lineage>
</organism>
<proteinExistence type="inferred from homology"/>
<dbReference type="GO" id="GO:0030170">
    <property type="term" value="F:pyridoxal phosphate binding"/>
    <property type="evidence" value="ECO:0007669"/>
    <property type="project" value="TreeGrafter"/>
</dbReference>
<dbReference type="RefSeq" id="WP_115564342.1">
    <property type="nucleotide sequence ID" value="NZ_QRGR01000004.1"/>
</dbReference>
<evidence type="ECO:0000256" key="1">
    <source>
        <dbReference type="ARBA" id="ARBA00022898"/>
    </source>
</evidence>
<dbReference type="PIRSF" id="PIRSF000390">
    <property type="entry name" value="PLP_StrS"/>
    <property type="match status" value="1"/>
</dbReference>
<keyword evidence="6" id="KW-0808">Transferase</keyword>
<dbReference type="PANTHER" id="PTHR30244:SF36">
    <property type="entry name" value="3-OXO-GLUCOSE-6-PHOSPHATE:GLUTAMATE AMINOTRANSFERASE"/>
    <property type="match status" value="1"/>
</dbReference>
<evidence type="ECO:0000256" key="5">
    <source>
        <dbReference type="RuleBase" id="RU004508"/>
    </source>
</evidence>
<evidence type="ECO:0000256" key="3">
    <source>
        <dbReference type="PIRSR" id="PIRSR000390-1"/>
    </source>
</evidence>
<gene>
    <name evidence="6" type="ORF">DXT99_04580</name>
</gene>
<dbReference type="GO" id="GO:0008483">
    <property type="term" value="F:transaminase activity"/>
    <property type="evidence" value="ECO:0007669"/>
    <property type="project" value="UniProtKB-KW"/>
</dbReference>
<dbReference type="SUPFAM" id="SSF53383">
    <property type="entry name" value="PLP-dependent transferases"/>
    <property type="match status" value="1"/>
</dbReference>
<evidence type="ECO:0000313" key="6">
    <source>
        <dbReference type="EMBL" id="RDV16482.1"/>
    </source>
</evidence>
<dbReference type="InterPro" id="IPR015422">
    <property type="entry name" value="PyrdxlP-dep_Trfase_small"/>
</dbReference>
<feature type="modified residue" description="N6-(pyridoxal phosphate)lysine" evidence="4">
    <location>
        <position position="192"/>
    </location>
</feature>
<dbReference type="InterPro" id="IPR015424">
    <property type="entry name" value="PyrdxlP-dep_Trfase"/>
</dbReference>
<evidence type="ECO:0000256" key="2">
    <source>
        <dbReference type="ARBA" id="ARBA00037999"/>
    </source>
</evidence>
<dbReference type="PANTHER" id="PTHR30244">
    <property type="entry name" value="TRANSAMINASE"/>
    <property type="match status" value="1"/>
</dbReference>
<dbReference type="Pfam" id="PF01041">
    <property type="entry name" value="DegT_DnrJ_EryC1"/>
    <property type="match status" value="1"/>
</dbReference>
<keyword evidence="1 4" id="KW-0663">Pyridoxal phosphate</keyword>
<evidence type="ECO:0000256" key="4">
    <source>
        <dbReference type="PIRSR" id="PIRSR000390-2"/>
    </source>
</evidence>
<dbReference type="CDD" id="cd00616">
    <property type="entry name" value="AHBA_syn"/>
    <property type="match status" value="1"/>
</dbReference>
<dbReference type="Gene3D" id="3.90.1150.10">
    <property type="entry name" value="Aspartate Aminotransferase, domain 1"/>
    <property type="match status" value="1"/>
</dbReference>
<dbReference type="EMBL" id="QRGR01000004">
    <property type="protein sequence ID" value="RDV16482.1"/>
    <property type="molecule type" value="Genomic_DNA"/>
</dbReference>
<feature type="active site" description="Proton acceptor" evidence="3">
    <location>
        <position position="192"/>
    </location>
</feature>
<dbReference type="Gene3D" id="3.40.640.10">
    <property type="entry name" value="Type I PLP-dependent aspartate aminotransferase-like (Major domain)"/>
    <property type="match status" value="1"/>
</dbReference>
<dbReference type="InterPro" id="IPR000653">
    <property type="entry name" value="DegT/StrS_aminotransferase"/>
</dbReference>
<keyword evidence="7" id="KW-1185">Reference proteome</keyword>
<dbReference type="InterPro" id="IPR015421">
    <property type="entry name" value="PyrdxlP-dep_Trfase_major"/>
</dbReference>
<keyword evidence="6" id="KW-0032">Aminotransferase</keyword>
<evidence type="ECO:0000313" key="7">
    <source>
        <dbReference type="Proteomes" id="UP000256708"/>
    </source>
</evidence>